<evidence type="ECO:0000313" key="9">
    <source>
        <dbReference type="Proteomes" id="UP000273828"/>
    </source>
</evidence>
<name>A0A3N6P9J6_9EURY</name>
<dbReference type="OrthoDB" id="8127at2157"/>
<organism evidence="8 9">
    <name type="scientific">Natrarchaeobius halalkaliphilus</name>
    <dbReference type="NCBI Taxonomy" id="1679091"/>
    <lineage>
        <taxon>Archaea</taxon>
        <taxon>Methanobacteriati</taxon>
        <taxon>Methanobacteriota</taxon>
        <taxon>Stenosarchaea group</taxon>
        <taxon>Halobacteria</taxon>
        <taxon>Halobacteriales</taxon>
        <taxon>Natrialbaceae</taxon>
        <taxon>Natrarchaeobius</taxon>
    </lineage>
</organism>
<dbReference type="GO" id="GO:0000155">
    <property type="term" value="F:phosphorelay sensor kinase activity"/>
    <property type="evidence" value="ECO:0007669"/>
    <property type="project" value="InterPro"/>
</dbReference>
<dbReference type="Gene3D" id="1.10.287.130">
    <property type="match status" value="1"/>
</dbReference>
<dbReference type="Pfam" id="PF02518">
    <property type="entry name" value="HATPase_c"/>
    <property type="match status" value="1"/>
</dbReference>
<dbReference type="EMBL" id="REFY01000001">
    <property type="protein sequence ID" value="RQG92905.1"/>
    <property type="molecule type" value="Genomic_DNA"/>
</dbReference>
<feature type="domain" description="Histidine kinase" evidence="7">
    <location>
        <begin position="31"/>
        <end position="221"/>
    </location>
</feature>
<dbReference type="Gene3D" id="3.30.565.10">
    <property type="entry name" value="Histidine kinase-like ATPase, C-terminal domain"/>
    <property type="match status" value="1"/>
</dbReference>
<keyword evidence="3" id="KW-0597">Phosphoprotein</keyword>
<gene>
    <name evidence="8" type="ORF">EA462_01400</name>
</gene>
<dbReference type="SUPFAM" id="SSF47384">
    <property type="entry name" value="Homodimeric domain of signal transducing histidine kinase"/>
    <property type="match status" value="1"/>
</dbReference>
<comment type="caution">
    <text evidence="8">The sequence shown here is derived from an EMBL/GenBank/DDBJ whole genome shotgun (WGS) entry which is preliminary data.</text>
</comment>
<dbReference type="PANTHER" id="PTHR43711">
    <property type="entry name" value="TWO-COMPONENT HISTIDINE KINASE"/>
    <property type="match status" value="1"/>
</dbReference>
<dbReference type="CDD" id="cd00082">
    <property type="entry name" value="HisKA"/>
    <property type="match status" value="1"/>
</dbReference>
<dbReference type="SMART" id="SM00387">
    <property type="entry name" value="HATPase_c"/>
    <property type="match status" value="1"/>
</dbReference>
<dbReference type="InterPro" id="IPR003661">
    <property type="entry name" value="HisK_dim/P_dom"/>
</dbReference>
<evidence type="ECO:0000256" key="6">
    <source>
        <dbReference type="ARBA" id="ARBA00023012"/>
    </source>
</evidence>
<dbReference type="InterPro" id="IPR036890">
    <property type="entry name" value="HATPase_C_sf"/>
</dbReference>
<dbReference type="InterPro" id="IPR005467">
    <property type="entry name" value="His_kinase_dom"/>
</dbReference>
<evidence type="ECO:0000256" key="3">
    <source>
        <dbReference type="ARBA" id="ARBA00022553"/>
    </source>
</evidence>
<evidence type="ECO:0000256" key="2">
    <source>
        <dbReference type="ARBA" id="ARBA00012438"/>
    </source>
</evidence>
<evidence type="ECO:0000313" key="8">
    <source>
        <dbReference type="EMBL" id="RQG92905.1"/>
    </source>
</evidence>
<comment type="catalytic activity">
    <reaction evidence="1">
        <text>ATP + protein L-histidine = ADP + protein N-phospho-L-histidine.</text>
        <dbReference type="EC" id="2.7.13.3"/>
    </reaction>
</comment>
<keyword evidence="4" id="KW-0808">Transferase</keyword>
<evidence type="ECO:0000256" key="1">
    <source>
        <dbReference type="ARBA" id="ARBA00000085"/>
    </source>
</evidence>
<dbReference type="InterPro" id="IPR004358">
    <property type="entry name" value="Sig_transdc_His_kin-like_C"/>
</dbReference>
<dbReference type="EC" id="2.7.13.3" evidence="2"/>
<dbReference type="SMART" id="SM00388">
    <property type="entry name" value="HisKA"/>
    <property type="match status" value="1"/>
</dbReference>
<keyword evidence="5 8" id="KW-0418">Kinase</keyword>
<reference evidence="8 9" key="1">
    <citation type="submission" date="2018-10" db="EMBL/GenBank/DDBJ databases">
        <title>Natrarchaeobius chitinivorans gen. nov., sp. nov., and Natrarchaeobius haloalkaliphilus sp. nov., alkaliphilic, chitin-utilizing haloarchaea from hypersaline alkaline lakes.</title>
        <authorList>
            <person name="Sorokin D.Y."/>
            <person name="Elcheninov A.G."/>
            <person name="Kostrikina N.A."/>
            <person name="Bale N.J."/>
            <person name="Sinninghe Damste J.S."/>
            <person name="Khijniak T.V."/>
            <person name="Kublanov I.V."/>
            <person name="Toshchakov S.V."/>
        </authorList>
    </citation>
    <scope>NUCLEOTIDE SEQUENCE [LARGE SCALE GENOMIC DNA]</scope>
    <source>
        <strain evidence="8 9">AArcht-Sl</strain>
    </source>
</reference>
<proteinExistence type="predicted"/>
<dbReference type="InterPro" id="IPR050736">
    <property type="entry name" value="Sensor_HK_Regulatory"/>
</dbReference>
<dbReference type="SUPFAM" id="SSF55874">
    <property type="entry name" value="ATPase domain of HSP90 chaperone/DNA topoisomerase II/histidine kinase"/>
    <property type="match status" value="1"/>
</dbReference>
<dbReference type="AlphaFoldDB" id="A0A3N6P9J6"/>
<dbReference type="PROSITE" id="PS50109">
    <property type="entry name" value="HIS_KIN"/>
    <property type="match status" value="1"/>
</dbReference>
<evidence type="ECO:0000256" key="5">
    <source>
        <dbReference type="ARBA" id="ARBA00022777"/>
    </source>
</evidence>
<accession>A0A3N6P9J6</accession>
<protein>
    <recommendedName>
        <fullName evidence="2">histidine kinase</fullName>
        <ecNumber evidence="2">2.7.13.3</ecNumber>
    </recommendedName>
</protein>
<dbReference type="CDD" id="cd00075">
    <property type="entry name" value="HATPase"/>
    <property type="match status" value="1"/>
</dbReference>
<dbReference type="PRINTS" id="PR00344">
    <property type="entry name" value="BCTRLSENSOR"/>
</dbReference>
<dbReference type="Pfam" id="PF00512">
    <property type="entry name" value="HisKA"/>
    <property type="match status" value="1"/>
</dbReference>
<dbReference type="Proteomes" id="UP000273828">
    <property type="component" value="Unassembled WGS sequence"/>
</dbReference>
<dbReference type="InterPro" id="IPR036097">
    <property type="entry name" value="HisK_dim/P_sf"/>
</dbReference>
<evidence type="ECO:0000259" key="7">
    <source>
        <dbReference type="PROSITE" id="PS50109"/>
    </source>
</evidence>
<keyword evidence="9" id="KW-1185">Reference proteome</keyword>
<dbReference type="PANTHER" id="PTHR43711:SF1">
    <property type="entry name" value="HISTIDINE KINASE 1"/>
    <property type="match status" value="1"/>
</dbReference>
<sequence>MGRVDRVSESDAEREQALQCKNQRLEQFASVVSHDLRNPLNVATGRLELARETGATEHFEEVANAHERMESLIDTLLALARDGEEVGTTEPVDLATLTEACWSVVATTDAGLVLETEQSIDANPRRLRQLLENLIRNAIEHGGEGVTVTVGELEDESGFYVADDGPGISTDESEKVFESGYSTTANGTGLGLTIVRDVVEEHGWSIEISERNPRGSKFVISDVNVR</sequence>
<evidence type="ECO:0000256" key="4">
    <source>
        <dbReference type="ARBA" id="ARBA00022679"/>
    </source>
</evidence>
<keyword evidence="6" id="KW-0902">Two-component regulatory system</keyword>
<dbReference type="InterPro" id="IPR003594">
    <property type="entry name" value="HATPase_dom"/>
</dbReference>